<protein>
    <submittedName>
        <fullName evidence="3">Hypothetical_protein</fullName>
    </submittedName>
</protein>
<sequence length="160" mass="18681">MLQNFVTDQNLDYSRKLNAENRTNHSTTLLTDFINFPVVFIQLAVPSFDLNNQQYLQTQYYFKLIINLQLSSKVKSSQLKAQNFRKYNKFLNTYKTELLNKINRVVLYSPNLNRPKSAKFRLNNSNRPRSSTNPSQSINNKSLKSKSKQSAHQLQPCKCL</sequence>
<accession>A0AA86QLK6</accession>
<dbReference type="AlphaFoldDB" id="A0AA86QLK6"/>
<proteinExistence type="predicted"/>
<keyword evidence="4" id="KW-1185">Reference proteome</keyword>
<feature type="compositionally biased region" description="Low complexity" evidence="1">
    <location>
        <begin position="150"/>
        <end position="160"/>
    </location>
</feature>
<comment type="caution">
    <text evidence="2">The sequence shown here is derived from an EMBL/GenBank/DDBJ whole genome shotgun (WGS) entry which is preliminary data.</text>
</comment>
<feature type="compositionally biased region" description="Low complexity" evidence="1">
    <location>
        <begin position="123"/>
        <end position="142"/>
    </location>
</feature>
<feature type="region of interest" description="Disordered" evidence="1">
    <location>
        <begin position="117"/>
        <end position="160"/>
    </location>
</feature>
<evidence type="ECO:0000256" key="1">
    <source>
        <dbReference type="SAM" id="MobiDB-lite"/>
    </source>
</evidence>
<reference evidence="2" key="1">
    <citation type="submission" date="2023-06" db="EMBL/GenBank/DDBJ databases">
        <authorList>
            <person name="Kurt Z."/>
        </authorList>
    </citation>
    <scope>NUCLEOTIDE SEQUENCE</scope>
</reference>
<name>A0AA86QLK6_9EUKA</name>
<dbReference type="Proteomes" id="UP001642409">
    <property type="component" value="Unassembled WGS sequence"/>
</dbReference>
<dbReference type="EMBL" id="CATOUU010000944">
    <property type="protein sequence ID" value="CAI9961799.1"/>
    <property type="molecule type" value="Genomic_DNA"/>
</dbReference>
<evidence type="ECO:0000313" key="4">
    <source>
        <dbReference type="Proteomes" id="UP001642409"/>
    </source>
</evidence>
<organism evidence="2">
    <name type="scientific">Hexamita inflata</name>
    <dbReference type="NCBI Taxonomy" id="28002"/>
    <lineage>
        <taxon>Eukaryota</taxon>
        <taxon>Metamonada</taxon>
        <taxon>Diplomonadida</taxon>
        <taxon>Hexamitidae</taxon>
        <taxon>Hexamitinae</taxon>
        <taxon>Hexamita</taxon>
    </lineage>
</organism>
<dbReference type="EMBL" id="CAXDID020000329">
    <property type="protein sequence ID" value="CAL6077666.1"/>
    <property type="molecule type" value="Genomic_DNA"/>
</dbReference>
<evidence type="ECO:0000313" key="2">
    <source>
        <dbReference type="EMBL" id="CAI9961799.1"/>
    </source>
</evidence>
<evidence type="ECO:0000313" key="3">
    <source>
        <dbReference type="EMBL" id="CAL6077666.1"/>
    </source>
</evidence>
<reference evidence="3 4" key="2">
    <citation type="submission" date="2024-07" db="EMBL/GenBank/DDBJ databases">
        <authorList>
            <person name="Akdeniz Z."/>
        </authorList>
    </citation>
    <scope>NUCLEOTIDE SEQUENCE [LARGE SCALE GENOMIC DNA]</scope>
</reference>
<gene>
    <name evidence="2" type="ORF">HINF_LOCUS49444</name>
    <name evidence="3" type="ORF">HINF_LOCUS58532</name>
</gene>